<gene>
    <name evidence="2" type="ORF">Tci_664490</name>
</gene>
<dbReference type="EMBL" id="BKCJ010515357">
    <property type="protein sequence ID" value="GFA92518.1"/>
    <property type="molecule type" value="Genomic_DNA"/>
</dbReference>
<name>A0A699KFW8_TANCI</name>
<protein>
    <submittedName>
        <fullName evidence="2">Zinc finger BED domain-containing protein RICESLEEPER 2-like</fullName>
    </submittedName>
</protein>
<proteinExistence type="predicted"/>
<dbReference type="AlphaFoldDB" id="A0A699KFW8"/>
<accession>A0A699KFW8</accession>
<dbReference type="GO" id="GO:0046983">
    <property type="term" value="F:protein dimerization activity"/>
    <property type="evidence" value="ECO:0007669"/>
    <property type="project" value="InterPro"/>
</dbReference>
<dbReference type="Pfam" id="PF05699">
    <property type="entry name" value="Dimer_Tnp_hAT"/>
    <property type="match status" value="1"/>
</dbReference>
<dbReference type="PANTHER" id="PTHR23272">
    <property type="entry name" value="BED FINGER-RELATED"/>
    <property type="match status" value="1"/>
</dbReference>
<dbReference type="InterPro" id="IPR008906">
    <property type="entry name" value="HATC_C_dom"/>
</dbReference>
<dbReference type="InterPro" id="IPR012337">
    <property type="entry name" value="RNaseH-like_sf"/>
</dbReference>
<evidence type="ECO:0000313" key="2">
    <source>
        <dbReference type="EMBL" id="GFA92518.1"/>
    </source>
</evidence>
<evidence type="ECO:0000259" key="1">
    <source>
        <dbReference type="Pfam" id="PF05699"/>
    </source>
</evidence>
<dbReference type="PANTHER" id="PTHR23272:SF190">
    <property type="entry name" value="ZINC FINGER, BED-TYPE-RELATED"/>
    <property type="match status" value="1"/>
</dbReference>
<comment type="caution">
    <text evidence="2">The sequence shown here is derived from an EMBL/GenBank/DDBJ whole genome shotgun (WGS) entry which is preliminary data.</text>
</comment>
<sequence>MGPEEFTTFDILAWWKGRESQFFVLAAMTRDLLSVQASTTASKSAFSTSGRDHLDAAERIQHISSLVDGLDYQEQLDDVEVETGFAISLSDEEIALYEAVSEARSSKAEEEEEDLTLEEALISTFR</sequence>
<reference evidence="2" key="1">
    <citation type="journal article" date="2019" name="Sci. Rep.">
        <title>Draft genome of Tanacetum cinerariifolium, the natural source of mosquito coil.</title>
        <authorList>
            <person name="Yamashiro T."/>
            <person name="Shiraishi A."/>
            <person name="Satake H."/>
            <person name="Nakayama K."/>
        </authorList>
    </citation>
    <scope>NUCLEOTIDE SEQUENCE</scope>
</reference>
<organism evidence="2">
    <name type="scientific">Tanacetum cinerariifolium</name>
    <name type="common">Dalmatian daisy</name>
    <name type="synonym">Chrysanthemum cinerariifolium</name>
    <dbReference type="NCBI Taxonomy" id="118510"/>
    <lineage>
        <taxon>Eukaryota</taxon>
        <taxon>Viridiplantae</taxon>
        <taxon>Streptophyta</taxon>
        <taxon>Embryophyta</taxon>
        <taxon>Tracheophyta</taxon>
        <taxon>Spermatophyta</taxon>
        <taxon>Magnoliopsida</taxon>
        <taxon>eudicotyledons</taxon>
        <taxon>Gunneridae</taxon>
        <taxon>Pentapetalae</taxon>
        <taxon>asterids</taxon>
        <taxon>campanulids</taxon>
        <taxon>Asterales</taxon>
        <taxon>Asteraceae</taxon>
        <taxon>Asteroideae</taxon>
        <taxon>Anthemideae</taxon>
        <taxon>Anthemidinae</taxon>
        <taxon>Tanacetum</taxon>
    </lineage>
</organism>
<dbReference type="SUPFAM" id="SSF53098">
    <property type="entry name" value="Ribonuclease H-like"/>
    <property type="match status" value="1"/>
</dbReference>
<feature type="domain" description="HAT C-terminal dimerisation" evidence="1">
    <location>
        <begin position="7"/>
        <end position="62"/>
    </location>
</feature>